<protein>
    <submittedName>
        <fullName evidence="2">DUF2075 domain-containing protein</fullName>
    </submittedName>
</protein>
<accession>A0AAW6T614</accession>
<name>A0AAW6T614_9BACI</name>
<dbReference type="Proteomes" id="UP001159179">
    <property type="component" value="Unassembled WGS sequence"/>
</dbReference>
<comment type="caution">
    <text evidence="2">The sequence shown here is derived from an EMBL/GenBank/DDBJ whole genome shotgun (WGS) entry which is preliminary data.</text>
</comment>
<gene>
    <name evidence="2" type="ORF">P5X88_26395</name>
</gene>
<reference evidence="2" key="1">
    <citation type="submission" date="2023-03" db="EMBL/GenBank/DDBJ databases">
        <title>Bacterial isolates from washroom surfaces on a university campus.</title>
        <authorList>
            <person name="Holman D.B."/>
            <person name="Gzyl K.E."/>
            <person name="Taheri A.E."/>
        </authorList>
    </citation>
    <scope>NUCLEOTIDE SEQUENCE</scope>
    <source>
        <strain evidence="2">RD03</strain>
    </source>
</reference>
<dbReference type="EMBL" id="JAROYP010000032">
    <property type="protein sequence ID" value="MDH5164467.1"/>
    <property type="molecule type" value="Genomic_DNA"/>
</dbReference>
<evidence type="ECO:0000313" key="3">
    <source>
        <dbReference type="Proteomes" id="UP001159179"/>
    </source>
</evidence>
<feature type="domain" description="Schlafen group 3-like DNA/RNA helicase" evidence="1">
    <location>
        <begin position="4"/>
        <end position="69"/>
    </location>
</feature>
<dbReference type="RefSeq" id="WP_280619192.1">
    <property type="nucleotide sequence ID" value="NZ_JAROYP010000032.1"/>
</dbReference>
<evidence type="ECO:0000259" key="1">
    <source>
        <dbReference type="Pfam" id="PF09848"/>
    </source>
</evidence>
<evidence type="ECO:0000313" key="2">
    <source>
        <dbReference type="EMBL" id="MDH5164467.1"/>
    </source>
</evidence>
<dbReference type="InterPro" id="IPR018647">
    <property type="entry name" value="SLFN_3-like_DNA/RNA_helicase"/>
</dbReference>
<organism evidence="2 3">
    <name type="scientific">Heyndrickxia oleronia</name>
    <dbReference type="NCBI Taxonomy" id="38875"/>
    <lineage>
        <taxon>Bacteria</taxon>
        <taxon>Bacillati</taxon>
        <taxon>Bacillota</taxon>
        <taxon>Bacilli</taxon>
        <taxon>Bacillales</taxon>
        <taxon>Bacillaceae</taxon>
        <taxon>Heyndrickxia</taxon>
    </lineage>
</organism>
<sequence>MHKGLEFDYVVVIIGLGMRFGNREIITDFTKRARHKKLAKDNPVKAQAIKDQIIRNTYWILMTRGQKGF</sequence>
<dbReference type="AlphaFoldDB" id="A0AAW6T614"/>
<proteinExistence type="predicted"/>
<dbReference type="Pfam" id="PF09848">
    <property type="entry name" value="SLFN-g3_helicase"/>
    <property type="match status" value="1"/>
</dbReference>